<protein>
    <submittedName>
        <fullName evidence="2">Nacylsphingosine amidohydrolase, putative</fullName>
    </submittedName>
</protein>
<dbReference type="InterPro" id="IPR047803">
    <property type="entry name" value="DCD1A/B-like"/>
</dbReference>
<dbReference type="GO" id="GO:0016787">
    <property type="term" value="F:hydrolase activity"/>
    <property type="evidence" value="ECO:0007669"/>
    <property type="project" value="UniProtKB-KW"/>
</dbReference>
<accession>L8GY45</accession>
<dbReference type="NCBIfam" id="NF040521">
    <property type="entry name" value="C45_proenzyme"/>
    <property type="match status" value="1"/>
</dbReference>
<feature type="signal peptide" evidence="1">
    <location>
        <begin position="1"/>
        <end position="19"/>
    </location>
</feature>
<feature type="chain" id="PRO_5003990524" evidence="1">
    <location>
        <begin position="20"/>
        <end position="426"/>
    </location>
</feature>
<dbReference type="Gene3D" id="3.60.60.10">
    <property type="entry name" value="Penicillin V Acylase, Chain A"/>
    <property type="match status" value="1"/>
</dbReference>
<evidence type="ECO:0000313" key="3">
    <source>
        <dbReference type="Proteomes" id="UP000011083"/>
    </source>
</evidence>
<dbReference type="OMA" id="GICEKYW"/>
<organism evidence="2 3">
    <name type="scientific">Acanthamoeba castellanii (strain ATCC 30010 / Neff)</name>
    <dbReference type="NCBI Taxonomy" id="1257118"/>
    <lineage>
        <taxon>Eukaryota</taxon>
        <taxon>Amoebozoa</taxon>
        <taxon>Discosea</taxon>
        <taxon>Longamoebia</taxon>
        <taxon>Centramoebida</taxon>
        <taxon>Acanthamoebidae</taxon>
        <taxon>Acanthamoeba</taxon>
    </lineage>
</organism>
<evidence type="ECO:0000256" key="1">
    <source>
        <dbReference type="SAM" id="SignalP"/>
    </source>
</evidence>
<dbReference type="KEGG" id="acan:ACA1_062150"/>
<dbReference type="GeneID" id="14918136"/>
<dbReference type="InterPro" id="IPR047794">
    <property type="entry name" value="C45_proenzyme-like"/>
</dbReference>
<sequence>MRSVAALLVLSFCLALASASFEPASPAAGCSGKPNLSPIYDDAPQFVKSVPNGKLYIQRNVTPPVYIVHLYGTAYEMGYAQGQLFKDIGPKFWPSIMEYIYSQIDQYLKMFPEWLQHLIAESGVDAALDITGYMTEAYTPKRFFDEIRGIADGSGTDYTTLYRIHMFPELIQAACSMFGAWGKAIANTNGTLYQLRALDWSTDGPFQQMPAVLVYHPNEGDGHTFASFGWAGFIGTISGYSSSHMGVCEKVWAGYNGTLARVGVPWHFLLRDIMQYDTDIADATMRMEAARRTCAIFVGLGDYTNTFTAFGYTHDKLHIWDWKNFPVYPDHPKMEGLVYLDKHPQPSEHVCFSSLLQQYYGSITPQNTIKYITSQGETGDMQIAVYDFASDHVYLANAGPAPNAVPAYKRPFIRLDMARLFAEPKP</sequence>
<evidence type="ECO:0000313" key="2">
    <source>
        <dbReference type="EMBL" id="ELR17473.1"/>
    </source>
</evidence>
<dbReference type="VEuPathDB" id="AmoebaDB:ACA1_062150"/>
<gene>
    <name evidence="2" type="ORF">ACA1_062150</name>
</gene>
<name>L8GY45_ACACF</name>
<dbReference type="RefSeq" id="XP_004339486.1">
    <property type="nucleotide sequence ID" value="XM_004339438.1"/>
</dbReference>
<dbReference type="Proteomes" id="UP000011083">
    <property type="component" value="Unassembled WGS sequence"/>
</dbReference>
<dbReference type="PANTHER" id="PTHR35190:SF2">
    <property type="entry name" value="PROTEIN DCD1B"/>
    <property type="match status" value="1"/>
</dbReference>
<dbReference type="Gene3D" id="1.10.10.2120">
    <property type="match status" value="1"/>
</dbReference>
<keyword evidence="3" id="KW-1185">Reference proteome</keyword>
<keyword evidence="2" id="KW-0378">Hydrolase</keyword>
<dbReference type="EMBL" id="KB007974">
    <property type="protein sequence ID" value="ELR17473.1"/>
    <property type="molecule type" value="Genomic_DNA"/>
</dbReference>
<reference evidence="2 3" key="1">
    <citation type="journal article" date="2013" name="Genome Biol.">
        <title>Genome of Acanthamoeba castellanii highlights extensive lateral gene transfer and early evolution of tyrosine kinase signaling.</title>
        <authorList>
            <person name="Clarke M."/>
            <person name="Lohan A.J."/>
            <person name="Liu B."/>
            <person name="Lagkouvardos I."/>
            <person name="Roy S."/>
            <person name="Zafar N."/>
            <person name="Bertelli C."/>
            <person name="Schilde C."/>
            <person name="Kianianmomeni A."/>
            <person name="Burglin T.R."/>
            <person name="Frech C."/>
            <person name="Turcotte B."/>
            <person name="Kopec K.O."/>
            <person name="Synnott J.M."/>
            <person name="Choo C."/>
            <person name="Paponov I."/>
            <person name="Finkler A."/>
            <person name="Soon Heng Tan C."/>
            <person name="Hutchins A.P."/>
            <person name="Weinmeier T."/>
            <person name="Rattei T."/>
            <person name="Chu J.S."/>
            <person name="Gimenez G."/>
            <person name="Irimia M."/>
            <person name="Rigden D.J."/>
            <person name="Fitzpatrick D.A."/>
            <person name="Lorenzo-Morales J."/>
            <person name="Bateman A."/>
            <person name="Chiu C.H."/>
            <person name="Tang P."/>
            <person name="Hegemann P."/>
            <person name="Fromm H."/>
            <person name="Raoult D."/>
            <person name="Greub G."/>
            <person name="Miranda-Saavedra D."/>
            <person name="Chen N."/>
            <person name="Nash P."/>
            <person name="Ginger M.L."/>
            <person name="Horn M."/>
            <person name="Schaap P."/>
            <person name="Caler L."/>
            <person name="Loftus B."/>
        </authorList>
    </citation>
    <scope>NUCLEOTIDE SEQUENCE [LARGE SCALE GENOMIC DNA]</scope>
    <source>
        <strain evidence="2 3">Neff</strain>
    </source>
</reference>
<keyword evidence="1" id="KW-0732">Signal</keyword>
<dbReference type="AlphaFoldDB" id="L8GY45"/>
<dbReference type="OrthoDB" id="189997at2759"/>
<proteinExistence type="predicted"/>
<dbReference type="PANTHER" id="PTHR35190">
    <property type="entry name" value="PROTEIN DCD1B"/>
    <property type="match status" value="1"/>
</dbReference>